<dbReference type="Gene3D" id="1.20.1420.60">
    <property type="match status" value="1"/>
</dbReference>
<organism evidence="2 3">
    <name type="scientific">Acinetobacter tianfuensis</name>
    <dbReference type="NCBI Taxonomy" id="2419603"/>
    <lineage>
        <taxon>Bacteria</taxon>
        <taxon>Pseudomonadati</taxon>
        <taxon>Pseudomonadota</taxon>
        <taxon>Gammaproteobacteria</taxon>
        <taxon>Moraxellales</taxon>
        <taxon>Moraxellaceae</taxon>
        <taxon>Acinetobacter</taxon>
    </lineage>
</organism>
<dbReference type="RefSeq" id="WP_120402159.1">
    <property type="nucleotide sequence ID" value="NZ_RAXV01000011.1"/>
</dbReference>
<evidence type="ECO:0000259" key="1">
    <source>
        <dbReference type="Pfam" id="PF14300"/>
    </source>
</evidence>
<accession>A0A3A8ED32</accession>
<name>A0A3A8ED32_9GAMM</name>
<gene>
    <name evidence="2" type="ORF">D7V32_06920</name>
</gene>
<reference evidence="2 3" key="1">
    <citation type="submission" date="2018-09" db="EMBL/GenBank/DDBJ databases">
        <title>The draft genome of Acinetobacter spp. strains.</title>
        <authorList>
            <person name="Qin J."/>
            <person name="Feng Y."/>
            <person name="Zong Z."/>
        </authorList>
    </citation>
    <scope>NUCLEOTIDE SEQUENCE [LARGE SCALE GENOMIC DNA]</scope>
    <source>
        <strain evidence="2 3">WCHAc060012</strain>
    </source>
</reference>
<keyword evidence="3" id="KW-1185">Reference proteome</keyword>
<dbReference type="OrthoDB" id="2216871at2"/>
<evidence type="ECO:0000313" key="3">
    <source>
        <dbReference type="Proteomes" id="UP000282388"/>
    </source>
</evidence>
<dbReference type="Proteomes" id="UP000282388">
    <property type="component" value="Unassembled WGS sequence"/>
</dbReference>
<feature type="domain" description="DNA mimic protein DMP19 C-terminal" evidence="1">
    <location>
        <begin position="48"/>
        <end position="157"/>
    </location>
</feature>
<dbReference type="AlphaFoldDB" id="A0A3A8ED32"/>
<sequence length="172" mass="20891">MPCKNGTRDEHERSKQQYERDRLYRQSEEYHYWAQLVERVNQQHWSLLPQHDQHYFVISILMGEVFNGGFDQYFFNSSGDYYKKTKQVLIQYGEEEILRILLRAKQLIFAERDVPVCYEQRRHVLQSIEAQKTQRYDAELLRLEDLFLEKSESLTGLLLKLALKYQLYKPFE</sequence>
<evidence type="ECO:0000313" key="2">
    <source>
        <dbReference type="EMBL" id="RKG32129.1"/>
    </source>
</evidence>
<comment type="caution">
    <text evidence="2">The sequence shown here is derived from an EMBL/GenBank/DDBJ whole genome shotgun (WGS) entry which is preliminary data.</text>
</comment>
<dbReference type="InterPro" id="IPR025402">
    <property type="entry name" value="DMP19_C"/>
</dbReference>
<protein>
    <submittedName>
        <fullName evidence="2">DUF4375 domain-containing protein</fullName>
    </submittedName>
</protein>
<proteinExistence type="predicted"/>
<dbReference type="EMBL" id="RAXV01000011">
    <property type="protein sequence ID" value="RKG32129.1"/>
    <property type="molecule type" value="Genomic_DNA"/>
</dbReference>
<dbReference type="Pfam" id="PF14300">
    <property type="entry name" value="DMP19"/>
    <property type="match status" value="1"/>
</dbReference>